<evidence type="ECO:0000313" key="2">
    <source>
        <dbReference type="Proteomes" id="UP000295706"/>
    </source>
</evidence>
<dbReference type="EMBL" id="SMJU01000019">
    <property type="protein sequence ID" value="TDB59856.1"/>
    <property type="molecule type" value="Genomic_DNA"/>
</dbReference>
<gene>
    <name evidence="1" type="ORF">EZE20_22150</name>
</gene>
<organism evidence="1 2">
    <name type="scientific">Arundinibacter roseus</name>
    <dbReference type="NCBI Taxonomy" id="2070510"/>
    <lineage>
        <taxon>Bacteria</taxon>
        <taxon>Pseudomonadati</taxon>
        <taxon>Bacteroidota</taxon>
        <taxon>Cytophagia</taxon>
        <taxon>Cytophagales</taxon>
        <taxon>Spirosomataceae</taxon>
        <taxon>Arundinibacter</taxon>
    </lineage>
</organism>
<protein>
    <submittedName>
        <fullName evidence="1">Uncharacterized protein</fullName>
    </submittedName>
</protein>
<comment type="caution">
    <text evidence="1">The sequence shown here is derived from an EMBL/GenBank/DDBJ whole genome shotgun (WGS) entry which is preliminary data.</text>
</comment>
<reference evidence="1 2" key="1">
    <citation type="submission" date="2019-02" db="EMBL/GenBank/DDBJ databases">
        <title>Arundinibacter roseus gen. nov., sp. nov., a new member of the family Cytophagaceae.</title>
        <authorList>
            <person name="Szuroczki S."/>
            <person name="Khayer B."/>
            <person name="Sproer C."/>
            <person name="Toumi M."/>
            <person name="Szabo A."/>
            <person name="Felfoldi T."/>
            <person name="Schumann P."/>
            <person name="Toth E."/>
        </authorList>
    </citation>
    <scope>NUCLEOTIDE SEQUENCE [LARGE SCALE GENOMIC DNA]</scope>
    <source>
        <strain evidence="1 2">DMA-k-7a</strain>
    </source>
</reference>
<dbReference type="AlphaFoldDB" id="A0A4R4K099"/>
<proteinExistence type="predicted"/>
<evidence type="ECO:0000313" key="1">
    <source>
        <dbReference type="EMBL" id="TDB59856.1"/>
    </source>
</evidence>
<dbReference type="RefSeq" id="WP_132121867.1">
    <property type="nucleotide sequence ID" value="NZ_SMJU01000019.1"/>
</dbReference>
<accession>A0A4R4K099</accession>
<name>A0A4R4K099_9BACT</name>
<keyword evidence="2" id="KW-1185">Reference proteome</keyword>
<sequence length="79" mass="9302">MEKNFDVNFEGFPYPDKIYLKSKKLERVSGDSILVAELDLDSLEIRNIFNNIRKNDLFSLPDFYKPEPECDGFPIRELN</sequence>
<dbReference type="Proteomes" id="UP000295706">
    <property type="component" value="Unassembled WGS sequence"/>
</dbReference>